<reference evidence="2" key="1">
    <citation type="submission" date="2015-07" db="EMBL/GenBank/DDBJ databases">
        <authorList>
            <person name="Ju K.-S."/>
            <person name="Doroghazi J.R."/>
            <person name="Metcalf W.W."/>
        </authorList>
    </citation>
    <scope>NUCLEOTIDE SEQUENCE [LARGE SCALE GENOMIC DNA]</scope>
    <source>
        <strain evidence="2">NRRL 2290</strain>
    </source>
</reference>
<evidence type="ECO:0000313" key="2">
    <source>
        <dbReference type="Proteomes" id="UP000037251"/>
    </source>
</evidence>
<dbReference type="PATRIC" id="fig|67356.5.peg.468"/>
<name>A0A0L8LYX6_9ACTN</name>
<dbReference type="AlphaFoldDB" id="A0A0L8LYX6"/>
<gene>
    <name evidence="1" type="ORF">ADK37_02175</name>
</gene>
<evidence type="ECO:0000313" key="1">
    <source>
        <dbReference type="EMBL" id="KOG43284.1"/>
    </source>
</evidence>
<organism evidence="1 2">
    <name type="scientific">Streptomyces resistomycificus</name>
    <dbReference type="NCBI Taxonomy" id="67356"/>
    <lineage>
        <taxon>Bacteria</taxon>
        <taxon>Bacillati</taxon>
        <taxon>Actinomycetota</taxon>
        <taxon>Actinomycetes</taxon>
        <taxon>Kitasatosporales</taxon>
        <taxon>Streptomycetaceae</taxon>
        <taxon>Streptomyces</taxon>
        <taxon>Streptomyces aurantiacus group</taxon>
    </lineage>
</organism>
<comment type="caution">
    <text evidence="1">The sequence shown here is derived from an EMBL/GenBank/DDBJ whole genome shotgun (WGS) entry which is preliminary data.</text>
</comment>
<keyword evidence="2" id="KW-1185">Reference proteome</keyword>
<dbReference type="Proteomes" id="UP000037251">
    <property type="component" value="Unassembled WGS sequence"/>
</dbReference>
<accession>A0A0L8LYX6</accession>
<dbReference type="EMBL" id="LGUS01000007">
    <property type="protein sequence ID" value="KOG43284.1"/>
    <property type="molecule type" value="Genomic_DNA"/>
</dbReference>
<proteinExistence type="predicted"/>
<evidence type="ECO:0008006" key="3">
    <source>
        <dbReference type="Google" id="ProtNLM"/>
    </source>
</evidence>
<sequence length="78" mass="8548">MVSRLALAAVNGHGAADAAPVTRHDVRMGVLVDFLTGCQWRSLTAGAVSRQLVTALDTWHHESRWLEIELRRLLDGDG</sequence>
<protein>
    <recommendedName>
        <fullName evidence="3">Transposase</fullName>
    </recommendedName>
</protein>